<keyword evidence="2" id="KW-0805">Transcription regulation</keyword>
<proteinExistence type="predicted"/>
<feature type="domain" description="BZIP" evidence="7">
    <location>
        <begin position="1"/>
        <end position="64"/>
    </location>
</feature>
<dbReference type="SMART" id="SM00338">
    <property type="entry name" value="BRLZ"/>
    <property type="match status" value="1"/>
</dbReference>
<evidence type="ECO:0000256" key="6">
    <source>
        <dbReference type="SAM" id="Coils"/>
    </source>
</evidence>
<comment type="subcellular location">
    <subcellularLocation>
        <location evidence="1">Nucleus</location>
    </subcellularLocation>
</comment>
<dbReference type="Gene3D" id="1.20.5.170">
    <property type="match status" value="1"/>
</dbReference>
<dbReference type="OMA" id="FLVHHCN"/>
<dbReference type="SUPFAM" id="SSF57959">
    <property type="entry name" value="Leucine zipper domain"/>
    <property type="match status" value="1"/>
</dbReference>
<gene>
    <name evidence="8" type="ORF">LR48_Vigan01g288700</name>
</gene>
<dbReference type="Pfam" id="PF00170">
    <property type="entry name" value="bZIP_1"/>
    <property type="match status" value="1"/>
</dbReference>
<dbReference type="InterPro" id="IPR046347">
    <property type="entry name" value="bZIP_sf"/>
</dbReference>
<dbReference type="GO" id="GO:0045893">
    <property type="term" value="P:positive regulation of DNA-templated transcription"/>
    <property type="evidence" value="ECO:0007669"/>
    <property type="project" value="TreeGrafter"/>
</dbReference>
<dbReference type="PANTHER" id="PTHR45764">
    <property type="entry name" value="BZIP TRANSCRIPTION FACTOR 44"/>
    <property type="match status" value="1"/>
</dbReference>
<dbReference type="GO" id="GO:0005634">
    <property type="term" value="C:nucleus"/>
    <property type="evidence" value="ECO:0007669"/>
    <property type="project" value="UniProtKB-SubCell"/>
</dbReference>
<keyword evidence="4" id="KW-0804">Transcription</keyword>
<feature type="coiled-coil region" evidence="6">
    <location>
        <begin position="13"/>
        <end position="47"/>
    </location>
</feature>
<dbReference type="Proteomes" id="UP000053144">
    <property type="component" value="Chromosome 1"/>
</dbReference>
<dbReference type="InterPro" id="IPR045314">
    <property type="entry name" value="bZIP_plant_GBF1"/>
</dbReference>
<evidence type="ECO:0000256" key="4">
    <source>
        <dbReference type="ARBA" id="ARBA00023163"/>
    </source>
</evidence>
<evidence type="ECO:0000256" key="5">
    <source>
        <dbReference type="ARBA" id="ARBA00023242"/>
    </source>
</evidence>
<dbReference type="GO" id="GO:0000976">
    <property type="term" value="F:transcription cis-regulatory region binding"/>
    <property type="evidence" value="ECO:0007669"/>
    <property type="project" value="TreeGrafter"/>
</dbReference>
<reference evidence="9" key="1">
    <citation type="journal article" date="2015" name="Proc. Natl. Acad. Sci. U.S.A.">
        <title>Genome sequencing of adzuki bean (Vigna angularis) provides insight into high starch and low fat accumulation and domestication.</title>
        <authorList>
            <person name="Yang K."/>
            <person name="Tian Z."/>
            <person name="Chen C."/>
            <person name="Luo L."/>
            <person name="Zhao B."/>
            <person name="Wang Z."/>
            <person name="Yu L."/>
            <person name="Li Y."/>
            <person name="Sun Y."/>
            <person name="Li W."/>
            <person name="Chen Y."/>
            <person name="Li Y."/>
            <person name="Zhang Y."/>
            <person name="Ai D."/>
            <person name="Zhao J."/>
            <person name="Shang C."/>
            <person name="Ma Y."/>
            <person name="Wu B."/>
            <person name="Wang M."/>
            <person name="Gao L."/>
            <person name="Sun D."/>
            <person name="Zhang P."/>
            <person name="Guo F."/>
            <person name="Wang W."/>
            <person name="Li Y."/>
            <person name="Wang J."/>
            <person name="Varshney R.K."/>
            <person name="Wang J."/>
            <person name="Ling H.Q."/>
            <person name="Wan P."/>
        </authorList>
    </citation>
    <scope>NUCLEOTIDE SEQUENCE</scope>
    <source>
        <strain evidence="9">cv. Jingnong 6</strain>
    </source>
</reference>
<dbReference type="CDD" id="cd14702">
    <property type="entry name" value="bZIP_plant_GBF1"/>
    <property type="match status" value="1"/>
</dbReference>
<keyword evidence="3" id="KW-0238">DNA-binding</keyword>
<dbReference type="InterPro" id="IPR004827">
    <property type="entry name" value="bZIP"/>
</dbReference>
<accession>A0A0L9TS55</accession>
<dbReference type="PANTHER" id="PTHR45764:SF17">
    <property type="entry name" value="BZIP TRANSCRIPTION FACTOR"/>
    <property type="match status" value="1"/>
</dbReference>
<dbReference type="Gramene" id="KOM33331">
    <property type="protein sequence ID" value="KOM33331"/>
    <property type="gene ID" value="LR48_Vigan01g288700"/>
</dbReference>
<evidence type="ECO:0000259" key="7">
    <source>
        <dbReference type="SMART" id="SM00338"/>
    </source>
</evidence>
<dbReference type="AlphaFoldDB" id="A0A0L9TS55"/>
<protein>
    <recommendedName>
        <fullName evidence="7">BZIP domain-containing protein</fullName>
    </recommendedName>
</protein>
<evidence type="ECO:0000313" key="9">
    <source>
        <dbReference type="Proteomes" id="UP000053144"/>
    </source>
</evidence>
<keyword evidence="5" id="KW-0539">Nucleus</keyword>
<dbReference type="STRING" id="3914.A0A0L9TS55"/>
<organism evidence="8 9">
    <name type="scientific">Phaseolus angularis</name>
    <name type="common">Azuki bean</name>
    <name type="synonym">Vigna angularis</name>
    <dbReference type="NCBI Taxonomy" id="3914"/>
    <lineage>
        <taxon>Eukaryota</taxon>
        <taxon>Viridiplantae</taxon>
        <taxon>Streptophyta</taxon>
        <taxon>Embryophyta</taxon>
        <taxon>Tracheophyta</taxon>
        <taxon>Spermatophyta</taxon>
        <taxon>Magnoliopsida</taxon>
        <taxon>eudicotyledons</taxon>
        <taxon>Gunneridae</taxon>
        <taxon>Pentapetalae</taxon>
        <taxon>rosids</taxon>
        <taxon>fabids</taxon>
        <taxon>Fabales</taxon>
        <taxon>Fabaceae</taxon>
        <taxon>Papilionoideae</taxon>
        <taxon>50 kb inversion clade</taxon>
        <taxon>NPAAA clade</taxon>
        <taxon>indigoferoid/millettioid clade</taxon>
        <taxon>Phaseoleae</taxon>
        <taxon>Vigna</taxon>
    </lineage>
</organism>
<evidence type="ECO:0000256" key="1">
    <source>
        <dbReference type="ARBA" id="ARBA00004123"/>
    </source>
</evidence>
<keyword evidence="6" id="KW-0175">Coiled coil</keyword>
<evidence type="ECO:0000256" key="3">
    <source>
        <dbReference type="ARBA" id="ARBA00023125"/>
    </source>
</evidence>
<evidence type="ECO:0000313" key="8">
    <source>
        <dbReference type="EMBL" id="KOM33331.1"/>
    </source>
</evidence>
<evidence type="ECO:0000256" key="2">
    <source>
        <dbReference type="ARBA" id="ARBA00023015"/>
    </source>
</evidence>
<name>A0A0L9TS55_PHAAN</name>
<dbReference type="GO" id="GO:0003700">
    <property type="term" value="F:DNA-binding transcription factor activity"/>
    <property type="evidence" value="ECO:0007669"/>
    <property type="project" value="InterPro"/>
</dbReference>
<sequence>MEEQKRTRMISNIDSARRSHMRKQRHLENLQNQMNLFRVENRKLKNGFQFLVHHCNRLRTENKWLRSKQTMLRQKLADINQIFLF</sequence>
<dbReference type="FunFam" id="1.20.5.170:FF:000020">
    <property type="entry name" value="BZIP transcription factor"/>
    <property type="match status" value="1"/>
</dbReference>
<dbReference type="GO" id="GO:0046982">
    <property type="term" value="F:protein heterodimerization activity"/>
    <property type="evidence" value="ECO:0007669"/>
    <property type="project" value="UniProtKB-ARBA"/>
</dbReference>
<dbReference type="EMBL" id="CM003371">
    <property type="protein sequence ID" value="KOM33331.1"/>
    <property type="molecule type" value="Genomic_DNA"/>
</dbReference>